<accession>A0AAD5K2X7</accession>
<name>A0AAD5K2X7_9FUNG</name>
<proteinExistence type="predicted"/>
<comment type="caution">
    <text evidence="1">The sequence shown here is derived from an EMBL/GenBank/DDBJ whole genome shotgun (WGS) entry which is preliminary data.</text>
</comment>
<dbReference type="Proteomes" id="UP001209540">
    <property type="component" value="Unassembled WGS sequence"/>
</dbReference>
<evidence type="ECO:0000313" key="1">
    <source>
        <dbReference type="EMBL" id="KAI9251778.1"/>
    </source>
</evidence>
<keyword evidence="2" id="KW-1185">Reference proteome</keyword>
<dbReference type="AlphaFoldDB" id="A0AAD5K2X7"/>
<reference evidence="1" key="2">
    <citation type="submission" date="2023-02" db="EMBL/GenBank/DDBJ databases">
        <authorList>
            <consortium name="DOE Joint Genome Institute"/>
            <person name="Mondo S.J."/>
            <person name="Chang Y."/>
            <person name="Wang Y."/>
            <person name="Ahrendt S."/>
            <person name="Andreopoulos W."/>
            <person name="Barry K."/>
            <person name="Beard J."/>
            <person name="Benny G.L."/>
            <person name="Blankenship S."/>
            <person name="Bonito G."/>
            <person name="Cuomo C."/>
            <person name="Desiro A."/>
            <person name="Gervers K.A."/>
            <person name="Hundley H."/>
            <person name="Kuo A."/>
            <person name="LaButti K."/>
            <person name="Lang B.F."/>
            <person name="Lipzen A."/>
            <person name="O'Donnell K."/>
            <person name="Pangilinan J."/>
            <person name="Reynolds N."/>
            <person name="Sandor L."/>
            <person name="Smith M.W."/>
            <person name="Tsang A."/>
            <person name="Grigoriev I.V."/>
            <person name="Stajich J.E."/>
            <person name="Spatafora J.W."/>
        </authorList>
    </citation>
    <scope>NUCLEOTIDE SEQUENCE</scope>
    <source>
        <strain evidence="1">RSA 2281</strain>
    </source>
</reference>
<evidence type="ECO:0000313" key="2">
    <source>
        <dbReference type="Proteomes" id="UP001209540"/>
    </source>
</evidence>
<protein>
    <submittedName>
        <fullName evidence="1">Uncharacterized protein</fullName>
    </submittedName>
</protein>
<sequence>MKGMYMNLYKESPASVRQLKTFGFTLSDVAMLPNILECPKGYVCRMSGLKTIRSGAVTKLLNLTTY</sequence>
<dbReference type="EMBL" id="JAIXMP010000029">
    <property type="protein sequence ID" value="KAI9251778.1"/>
    <property type="molecule type" value="Genomic_DNA"/>
</dbReference>
<gene>
    <name evidence="1" type="ORF">BDA99DRAFT_521169</name>
</gene>
<organism evidence="1 2">
    <name type="scientific">Phascolomyces articulosus</name>
    <dbReference type="NCBI Taxonomy" id="60185"/>
    <lineage>
        <taxon>Eukaryota</taxon>
        <taxon>Fungi</taxon>
        <taxon>Fungi incertae sedis</taxon>
        <taxon>Mucoromycota</taxon>
        <taxon>Mucoromycotina</taxon>
        <taxon>Mucoromycetes</taxon>
        <taxon>Mucorales</taxon>
        <taxon>Lichtheimiaceae</taxon>
        <taxon>Phascolomyces</taxon>
    </lineage>
</organism>
<reference evidence="1" key="1">
    <citation type="journal article" date="2022" name="IScience">
        <title>Evolution of zygomycete secretomes and the origins of terrestrial fungal ecologies.</title>
        <authorList>
            <person name="Chang Y."/>
            <person name="Wang Y."/>
            <person name="Mondo S."/>
            <person name="Ahrendt S."/>
            <person name="Andreopoulos W."/>
            <person name="Barry K."/>
            <person name="Beard J."/>
            <person name="Benny G.L."/>
            <person name="Blankenship S."/>
            <person name="Bonito G."/>
            <person name="Cuomo C."/>
            <person name="Desiro A."/>
            <person name="Gervers K.A."/>
            <person name="Hundley H."/>
            <person name="Kuo A."/>
            <person name="LaButti K."/>
            <person name="Lang B.F."/>
            <person name="Lipzen A."/>
            <person name="O'Donnell K."/>
            <person name="Pangilinan J."/>
            <person name="Reynolds N."/>
            <person name="Sandor L."/>
            <person name="Smith M.E."/>
            <person name="Tsang A."/>
            <person name="Grigoriev I.V."/>
            <person name="Stajich J.E."/>
            <person name="Spatafora J.W."/>
        </authorList>
    </citation>
    <scope>NUCLEOTIDE SEQUENCE</scope>
    <source>
        <strain evidence="1">RSA 2281</strain>
    </source>
</reference>